<feature type="chain" id="PRO_5042498367" evidence="1">
    <location>
        <begin position="24"/>
        <end position="142"/>
    </location>
</feature>
<accession>A0AAI8VH94</accession>
<gene>
    <name evidence="2" type="ORF">KHLLAP_LOCUS5331</name>
</gene>
<dbReference type="Proteomes" id="UP001295740">
    <property type="component" value="Unassembled WGS sequence"/>
</dbReference>
<comment type="caution">
    <text evidence="2">The sequence shown here is derived from an EMBL/GenBank/DDBJ whole genome shotgun (WGS) entry which is preliminary data.</text>
</comment>
<protein>
    <submittedName>
        <fullName evidence="2">Uu.00g122570.m01.CDS01</fullName>
    </submittedName>
</protein>
<organism evidence="2 3">
    <name type="scientific">Anthostomella pinea</name>
    <dbReference type="NCBI Taxonomy" id="933095"/>
    <lineage>
        <taxon>Eukaryota</taxon>
        <taxon>Fungi</taxon>
        <taxon>Dikarya</taxon>
        <taxon>Ascomycota</taxon>
        <taxon>Pezizomycotina</taxon>
        <taxon>Sordariomycetes</taxon>
        <taxon>Xylariomycetidae</taxon>
        <taxon>Xylariales</taxon>
        <taxon>Xylariaceae</taxon>
        <taxon>Anthostomella</taxon>
    </lineage>
</organism>
<keyword evidence="3" id="KW-1185">Reference proteome</keyword>
<evidence type="ECO:0000313" key="2">
    <source>
        <dbReference type="EMBL" id="CAJ2504863.1"/>
    </source>
</evidence>
<feature type="signal peptide" evidence="1">
    <location>
        <begin position="1"/>
        <end position="23"/>
    </location>
</feature>
<proteinExistence type="predicted"/>
<sequence>MKSIAATTIPALAMLFFSSPTVASPVDRSHPIPRAQTYGDNDYARICTDDSLDNSTDGDNFCTIAWFIPDQCKNMDDPMNDSITALDARGFDCAFFRDIDYKGGSFSTTGQILNLKNKHKNDDPNDVDFNDVISSMSCSYVS</sequence>
<evidence type="ECO:0000313" key="3">
    <source>
        <dbReference type="Proteomes" id="UP001295740"/>
    </source>
</evidence>
<name>A0AAI8VH94_9PEZI</name>
<keyword evidence="1" id="KW-0732">Signal</keyword>
<evidence type="ECO:0000256" key="1">
    <source>
        <dbReference type="SAM" id="SignalP"/>
    </source>
</evidence>
<reference evidence="2" key="1">
    <citation type="submission" date="2023-10" db="EMBL/GenBank/DDBJ databases">
        <authorList>
            <person name="Hackl T."/>
        </authorList>
    </citation>
    <scope>NUCLEOTIDE SEQUENCE</scope>
</reference>
<dbReference type="EMBL" id="CAUWAG010000007">
    <property type="protein sequence ID" value="CAJ2504863.1"/>
    <property type="molecule type" value="Genomic_DNA"/>
</dbReference>
<dbReference type="AlphaFoldDB" id="A0AAI8VH94"/>